<evidence type="ECO:0000259" key="7">
    <source>
        <dbReference type="PROSITE" id="PS51293"/>
    </source>
</evidence>
<dbReference type="PROSITE" id="PS50090">
    <property type="entry name" value="MYB_LIKE"/>
    <property type="match status" value="1"/>
</dbReference>
<keyword evidence="3" id="KW-0804">Transcription</keyword>
<protein>
    <recommendedName>
        <fullName evidence="10">Myb-like domain-containing protein</fullName>
    </recommendedName>
</protein>
<comment type="subcellular location">
    <subcellularLocation>
        <location evidence="1">Nucleus</location>
    </subcellularLocation>
</comment>
<name>A0A8T3BW59_DENNO</name>
<dbReference type="PROSITE" id="PS51293">
    <property type="entry name" value="SANT"/>
    <property type="match status" value="1"/>
</dbReference>
<dbReference type="GO" id="GO:0005634">
    <property type="term" value="C:nucleus"/>
    <property type="evidence" value="ECO:0007669"/>
    <property type="project" value="UniProtKB-SubCell"/>
</dbReference>
<dbReference type="CDD" id="cd00167">
    <property type="entry name" value="SANT"/>
    <property type="match status" value="1"/>
</dbReference>
<evidence type="ECO:0000313" key="9">
    <source>
        <dbReference type="Proteomes" id="UP000829196"/>
    </source>
</evidence>
<feature type="compositionally biased region" description="Polar residues" evidence="5">
    <location>
        <begin position="245"/>
        <end position="254"/>
    </location>
</feature>
<dbReference type="SMART" id="SM00717">
    <property type="entry name" value="SANT"/>
    <property type="match status" value="1"/>
</dbReference>
<dbReference type="EMBL" id="JAGYWB010000005">
    <property type="protein sequence ID" value="KAI0523184.1"/>
    <property type="molecule type" value="Genomic_DNA"/>
</dbReference>
<dbReference type="FunFam" id="1.10.10.60:FF:000154">
    <property type="entry name" value="Transcription factor SRM1"/>
    <property type="match status" value="1"/>
</dbReference>
<evidence type="ECO:0000259" key="6">
    <source>
        <dbReference type="PROSITE" id="PS50090"/>
    </source>
</evidence>
<dbReference type="AlphaFoldDB" id="A0A8T3BW59"/>
<dbReference type="Gene3D" id="1.10.10.60">
    <property type="entry name" value="Homeodomain-like"/>
    <property type="match status" value="1"/>
</dbReference>
<dbReference type="PANTHER" id="PTHR43952:SF75">
    <property type="entry name" value="PROTEIN RADIALIS-LIKE 6"/>
    <property type="match status" value="1"/>
</dbReference>
<evidence type="ECO:0000256" key="5">
    <source>
        <dbReference type="SAM" id="MobiDB-lite"/>
    </source>
</evidence>
<keyword evidence="4" id="KW-0539">Nucleus</keyword>
<keyword evidence="9" id="KW-1185">Reference proteome</keyword>
<dbReference type="Proteomes" id="UP000829196">
    <property type="component" value="Unassembled WGS sequence"/>
</dbReference>
<dbReference type="PANTHER" id="PTHR43952">
    <property type="entry name" value="MYB FAMILY TRANSCRIPTION FACTOR-RELATED"/>
    <property type="match status" value="1"/>
</dbReference>
<organism evidence="8 9">
    <name type="scientific">Dendrobium nobile</name>
    <name type="common">Orchid</name>
    <dbReference type="NCBI Taxonomy" id="94219"/>
    <lineage>
        <taxon>Eukaryota</taxon>
        <taxon>Viridiplantae</taxon>
        <taxon>Streptophyta</taxon>
        <taxon>Embryophyta</taxon>
        <taxon>Tracheophyta</taxon>
        <taxon>Spermatophyta</taxon>
        <taxon>Magnoliopsida</taxon>
        <taxon>Liliopsida</taxon>
        <taxon>Asparagales</taxon>
        <taxon>Orchidaceae</taxon>
        <taxon>Epidendroideae</taxon>
        <taxon>Malaxideae</taxon>
        <taxon>Dendrobiinae</taxon>
        <taxon>Dendrobium</taxon>
    </lineage>
</organism>
<accession>A0A8T3BW59</accession>
<dbReference type="InterPro" id="IPR017884">
    <property type="entry name" value="SANT_dom"/>
</dbReference>
<dbReference type="InterPro" id="IPR009057">
    <property type="entry name" value="Homeodomain-like_sf"/>
</dbReference>
<dbReference type="GO" id="GO:0003700">
    <property type="term" value="F:DNA-binding transcription factor activity"/>
    <property type="evidence" value="ECO:0007669"/>
    <property type="project" value="InterPro"/>
</dbReference>
<dbReference type="SUPFAM" id="SSF46689">
    <property type="entry name" value="Homeodomain-like"/>
    <property type="match status" value="1"/>
</dbReference>
<evidence type="ECO:0000313" key="8">
    <source>
        <dbReference type="EMBL" id="KAI0523184.1"/>
    </source>
</evidence>
<dbReference type="OrthoDB" id="118550at2759"/>
<feature type="domain" description="Myb-like" evidence="6">
    <location>
        <begin position="7"/>
        <end position="62"/>
    </location>
</feature>
<dbReference type="Pfam" id="PF23082">
    <property type="entry name" value="Myb_DNA-binding_2"/>
    <property type="match status" value="1"/>
</dbReference>
<comment type="caution">
    <text evidence="8">The sequence shown here is derived from an EMBL/GenBank/DDBJ whole genome shotgun (WGS) entry which is preliminary data.</text>
</comment>
<reference evidence="8" key="1">
    <citation type="journal article" date="2022" name="Front. Genet.">
        <title>Chromosome-Scale Assembly of the Dendrobium nobile Genome Provides Insights Into the Molecular Mechanism of the Biosynthesis of the Medicinal Active Ingredient of Dendrobium.</title>
        <authorList>
            <person name="Xu Q."/>
            <person name="Niu S.-C."/>
            <person name="Li K.-L."/>
            <person name="Zheng P.-J."/>
            <person name="Zhang X.-J."/>
            <person name="Jia Y."/>
            <person name="Liu Y."/>
            <person name="Niu Y.-X."/>
            <person name="Yu L.-H."/>
            <person name="Chen D.-F."/>
            <person name="Zhang G.-Q."/>
        </authorList>
    </citation>
    <scope>NUCLEOTIDE SEQUENCE</scope>
    <source>
        <tissue evidence="8">Leaf</tissue>
    </source>
</reference>
<keyword evidence="2" id="KW-0805">Transcription regulation</keyword>
<evidence type="ECO:0008006" key="10">
    <source>
        <dbReference type="Google" id="ProtNLM"/>
    </source>
</evidence>
<dbReference type="InterPro" id="IPR044636">
    <property type="entry name" value="RADIALIS-like"/>
</dbReference>
<evidence type="ECO:0000256" key="4">
    <source>
        <dbReference type="ARBA" id="ARBA00023242"/>
    </source>
</evidence>
<evidence type="ECO:0000256" key="1">
    <source>
        <dbReference type="ARBA" id="ARBA00004123"/>
    </source>
</evidence>
<feature type="region of interest" description="Disordered" evidence="5">
    <location>
        <begin position="245"/>
        <end position="275"/>
    </location>
</feature>
<evidence type="ECO:0000256" key="3">
    <source>
        <dbReference type="ARBA" id="ARBA00023163"/>
    </source>
</evidence>
<feature type="domain" description="SANT" evidence="7">
    <location>
        <begin position="10"/>
        <end position="66"/>
    </location>
</feature>
<proteinExistence type="predicted"/>
<gene>
    <name evidence="8" type="ORF">KFK09_005576</name>
</gene>
<sequence>MASSTAAARSSSSGWSKSQNKLFERALAVYDKDTPDRWQNVARFVGGGKSVDDVRLHYERLLEDVRRIESGHVPYPNYRSTGGNEEQRRVWNIERAFATPQVERLFCADIGRENRSVYAQIMREQSTLTQDSGTFGWDQSAEDEAVQATENLKLHNSSSSSRCHRRSYFALNQQQHVPGTNRPVRLSLLADSTCSGWGYPQALKHMNPLADSELQRRLQGGHSLMPLTMECREKDLSSMAVKQNRNGYQDSTSGPGQGDGSPCGLRCRSGGADVV</sequence>
<evidence type="ECO:0000256" key="2">
    <source>
        <dbReference type="ARBA" id="ARBA00023015"/>
    </source>
</evidence>
<dbReference type="InterPro" id="IPR001005">
    <property type="entry name" value="SANT/Myb"/>
</dbReference>